<keyword evidence="1 2" id="KW-0808">Transferase</keyword>
<sequence length="276" mass="31620">MRLLTSPAAKKLIELMPGRSTRKNSPNGISRLKKENYAYDPNIESFVFICGLHRSGTTLLERMIVDRFDTSYLRASVPESEGQHMQTVFSPARKFGGPGAFAFSQEMSEELKNQVDYHAYRAQILREWRQFIVGTSPVLVEKSPPNLTKIWWLRRVFPGSRFIIFMRDPRAVSTATQKLSQASLPELMKHWNVAYSQADKDFRESDCLISRYEDLVDRPEDVLTRLGTFLSLKPRSEAVGLETRFSQLSNTNAKYIEAHNGAVYGHGIWNKYGYVV</sequence>
<evidence type="ECO:0000256" key="1">
    <source>
        <dbReference type="ARBA" id="ARBA00022679"/>
    </source>
</evidence>
<keyword evidence="3" id="KW-1185">Reference proteome</keyword>
<organism evidence="2 3">
    <name type="scientific">Parasedimentitalea psychrophila</name>
    <dbReference type="NCBI Taxonomy" id="2997337"/>
    <lineage>
        <taxon>Bacteria</taxon>
        <taxon>Pseudomonadati</taxon>
        <taxon>Pseudomonadota</taxon>
        <taxon>Alphaproteobacteria</taxon>
        <taxon>Rhodobacterales</taxon>
        <taxon>Paracoccaceae</taxon>
        <taxon>Parasedimentitalea</taxon>
    </lineage>
</organism>
<evidence type="ECO:0000313" key="2">
    <source>
        <dbReference type="EMBL" id="WIY24978.1"/>
    </source>
</evidence>
<dbReference type="Proteomes" id="UP001238334">
    <property type="component" value="Chromosome"/>
</dbReference>
<dbReference type="EC" id="2.8.2.-" evidence="2"/>
<dbReference type="InterPro" id="IPR027417">
    <property type="entry name" value="P-loop_NTPase"/>
</dbReference>
<dbReference type="KEGG" id="ppso:QPJ95_21185"/>
<dbReference type="PANTHER" id="PTHR12788:SF10">
    <property type="entry name" value="PROTEIN-TYROSINE SULFOTRANSFERASE"/>
    <property type="match status" value="1"/>
</dbReference>
<dbReference type="SUPFAM" id="SSF52540">
    <property type="entry name" value="P-loop containing nucleoside triphosphate hydrolases"/>
    <property type="match status" value="1"/>
</dbReference>
<proteinExistence type="predicted"/>
<dbReference type="EMBL" id="CP127247">
    <property type="protein sequence ID" value="WIY24978.1"/>
    <property type="molecule type" value="Genomic_DNA"/>
</dbReference>
<gene>
    <name evidence="2" type="ORF">QPJ95_21185</name>
</gene>
<name>A0A9Y2P6G4_9RHOB</name>
<dbReference type="InterPro" id="IPR026634">
    <property type="entry name" value="TPST-like"/>
</dbReference>
<dbReference type="AlphaFoldDB" id="A0A9Y2P6G4"/>
<protein>
    <submittedName>
        <fullName evidence="2">Sulfotransferase</fullName>
        <ecNumber evidence="2">2.8.2.-</ecNumber>
    </submittedName>
</protein>
<dbReference type="Gene3D" id="3.40.50.300">
    <property type="entry name" value="P-loop containing nucleotide triphosphate hydrolases"/>
    <property type="match status" value="1"/>
</dbReference>
<dbReference type="RefSeq" id="WP_270918050.1">
    <property type="nucleotide sequence ID" value="NZ_CP127247.1"/>
</dbReference>
<evidence type="ECO:0000313" key="3">
    <source>
        <dbReference type="Proteomes" id="UP001238334"/>
    </source>
</evidence>
<accession>A0A9Y2P6G4</accession>
<reference evidence="2 3" key="1">
    <citation type="submission" date="2023-06" db="EMBL/GenBank/DDBJ databases">
        <title>Parasedimentitalea psychrophila sp. nov., a psychrophilic bacterium isolated from deep-sea sediment.</title>
        <authorList>
            <person name="Li A."/>
        </authorList>
    </citation>
    <scope>NUCLEOTIDE SEQUENCE [LARGE SCALE GENOMIC DNA]</scope>
    <source>
        <strain evidence="2 3">QS115</strain>
    </source>
</reference>
<dbReference type="PANTHER" id="PTHR12788">
    <property type="entry name" value="PROTEIN-TYROSINE SULFOTRANSFERASE 2"/>
    <property type="match status" value="1"/>
</dbReference>
<dbReference type="GO" id="GO:0008476">
    <property type="term" value="F:protein-tyrosine sulfotransferase activity"/>
    <property type="evidence" value="ECO:0007669"/>
    <property type="project" value="InterPro"/>
</dbReference>
<dbReference type="Pfam" id="PF13469">
    <property type="entry name" value="Sulfotransfer_3"/>
    <property type="match status" value="1"/>
</dbReference>